<evidence type="ECO:0000256" key="1">
    <source>
        <dbReference type="SAM" id="Phobius"/>
    </source>
</evidence>
<dbReference type="RefSeq" id="WP_088813549.1">
    <property type="nucleotide sequence ID" value="NZ_FYEX01000002.1"/>
</dbReference>
<evidence type="ECO:0008006" key="4">
    <source>
        <dbReference type="Google" id="ProtNLM"/>
    </source>
</evidence>
<evidence type="ECO:0000313" key="3">
    <source>
        <dbReference type="Proteomes" id="UP000197215"/>
    </source>
</evidence>
<evidence type="ECO:0000313" key="2">
    <source>
        <dbReference type="EMBL" id="SNC72496.1"/>
    </source>
</evidence>
<reference evidence="2 3" key="1">
    <citation type="submission" date="2017-06" db="EMBL/GenBank/DDBJ databases">
        <authorList>
            <person name="Kim H.J."/>
            <person name="Triplett B.A."/>
        </authorList>
    </citation>
    <scope>NUCLEOTIDE SEQUENCE [LARGE SCALE GENOMIC DNA]</scope>
    <source>
        <strain evidence="2 3">MWH-VicM1</strain>
    </source>
</reference>
<keyword evidence="1" id="KW-1133">Transmembrane helix</keyword>
<feature type="transmembrane region" description="Helical" evidence="1">
    <location>
        <begin position="83"/>
        <end position="102"/>
    </location>
</feature>
<sequence>MSIDTRNNPSTTNAELRVAMLARDLLDESSGKLPTHVSERLAAARKSALAAHATQKKPVWQKEFAMPGFGNLHSIGSDWRNKAWGTLGAAPIFALVLGIFLISNWQQDERIRDIAKVDSAILVDVVPPEAYKDNGYVRFLITNGKDLVVEEDEEEKI</sequence>
<dbReference type="InterPro" id="IPR022064">
    <property type="entry name" value="DUF3619"/>
</dbReference>
<protein>
    <recommendedName>
        <fullName evidence="4">DUF3619 family protein</fullName>
    </recommendedName>
</protein>
<organism evidence="2 3">
    <name type="scientific">Polynucleobacter victoriensis</name>
    <dbReference type="NCBI Taxonomy" id="2049319"/>
    <lineage>
        <taxon>Bacteria</taxon>
        <taxon>Pseudomonadati</taxon>
        <taxon>Pseudomonadota</taxon>
        <taxon>Betaproteobacteria</taxon>
        <taxon>Burkholderiales</taxon>
        <taxon>Burkholderiaceae</taxon>
        <taxon>Polynucleobacter</taxon>
    </lineage>
</organism>
<keyword evidence="1" id="KW-0472">Membrane</keyword>
<dbReference type="EMBL" id="FYEX01000002">
    <property type="protein sequence ID" value="SNC72496.1"/>
    <property type="molecule type" value="Genomic_DNA"/>
</dbReference>
<keyword evidence="3" id="KW-1185">Reference proteome</keyword>
<keyword evidence="1" id="KW-0812">Transmembrane</keyword>
<dbReference type="Pfam" id="PF12279">
    <property type="entry name" value="DUF3619"/>
    <property type="match status" value="1"/>
</dbReference>
<name>A0A212U2Y7_9BURK</name>
<proteinExistence type="predicted"/>
<accession>A0A212U2Y7</accession>
<dbReference type="OrthoDB" id="8562153at2"/>
<gene>
    <name evidence="2" type="ORF">SAMN06295916_1624</name>
</gene>
<dbReference type="AlphaFoldDB" id="A0A212U2Y7"/>
<dbReference type="Proteomes" id="UP000197215">
    <property type="component" value="Unassembled WGS sequence"/>
</dbReference>